<reference evidence="7 8" key="1">
    <citation type="journal article" date="2022" name="Nat. Genet.">
        <title>Improved pea reference genome and pan-genome highlight genomic features and evolutionary characteristics.</title>
        <authorList>
            <person name="Yang T."/>
            <person name="Liu R."/>
            <person name="Luo Y."/>
            <person name="Hu S."/>
            <person name="Wang D."/>
            <person name="Wang C."/>
            <person name="Pandey M.K."/>
            <person name="Ge S."/>
            <person name="Xu Q."/>
            <person name="Li N."/>
            <person name="Li G."/>
            <person name="Huang Y."/>
            <person name="Saxena R.K."/>
            <person name="Ji Y."/>
            <person name="Li M."/>
            <person name="Yan X."/>
            <person name="He Y."/>
            <person name="Liu Y."/>
            <person name="Wang X."/>
            <person name="Xiang C."/>
            <person name="Varshney R.K."/>
            <person name="Ding H."/>
            <person name="Gao S."/>
            <person name="Zong X."/>
        </authorList>
    </citation>
    <scope>NUCLEOTIDE SEQUENCE [LARGE SCALE GENOMIC DNA]</scope>
    <source>
        <strain evidence="7 8">cv. Zhongwan 6</strain>
    </source>
</reference>
<name>A0A9D4YKG1_PEA</name>
<dbReference type="InterPro" id="IPR001362">
    <property type="entry name" value="Glyco_hydro_32"/>
</dbReference>
<keyword evidence="8" id="KW-1185">Reference proteome</keyword>
<comment type="caution">
    <text evidence="7">The sequence shown here is derived from an EMBL/GenBank/DDBJ whole genome shotgun (WGS) entry which is preliminary data.</text>
</comment>
<feature type="domain" description="Glycosyl hydrolase family 32 N-terminal" evidence="6">
    <location>
        <begin position="62"/>
        <end position="142"/>
    </location>
</feature>
<evidence type="ECO:0000256" key="4">
    <source>
        <dbReference type="SAM" id="MobiDB-lite"/>
    </source>
</evidence>
<evidence type="ECO:0000313" key="7">
    <source>
        <dbReference type="EMBL" id="KAI5440074.1"/>
    </source>
</evidence>
<keyword evidence="5" id="KW-1133">Transmembrane helix</keyword>
<evidence type="ECO:0000256" key="2">
    <source>
        <dbReference type="ARBA" id="ARBA00022801"/>
    </source>
</evidence>
<dbReference type="InterPro" id="IPR050551">
    <property type="entry name" value="Fructan_Metab_Enzymes"/>
</dbReference>
<keyword evidence="2" id="KW-0378">Hydrolase</keyword>
<feature type="transmembrane region" description="Helical" evidence="5">
    <location>
        <begin position="38"/>
        <end position="56"/>
    </location>
</feature>
<feature type="region of interest" description="Disordered" evidence="4">
    <location>
        <begin position="200"/>
        <end position="230"/>
    </location>
</feature>
<dbReference type="AlphaFoldDB" id="A0A9D4YKG1"/>
<dbReference type="GO" id="GO:0005975">
    <property type="term" value="P:carbohydrate metabolic process"/>
    <property type="evidence" value="ECO:0007669"/>
    <property type="project" value="InterPro"/>
</dbReference>
<feature type="transmembrane region" description="Helical" evidence="5">
    <location>
        <begin position="321"/>
        <end position="338"/>
    </location>
</feature>
<dbReference type="InterPro" id="IPR013148">
    <property type="entry name" value="Glyco_hydro_32_N"/>
</dbReference>
<evidence type="ECO:0000313" key="8">
    <source>
        <dbReference type="Proteomes" id="UP001058974"/>
    </source>
</evidence>
<feature type="compositionally biased region" description="Basic and acidic residues" evidence="4">
    <location>
        <begin position="221"/>
        <end position="230"/>
    </location>
</feature>
<evidence type="ECO:0000256" key="3">
    <source>
        <dbReference type="ARBA" id="ARBA00023295"/>
    </source>
</evidence>
<evidence type="ECO:0000256" key="1">
    <source>
        <dbReference type="ARBA" id="ARBA00009902"/>
    </source>
</evidence>
<accession>A0A9D4YKG1</accession>
<dbReference type="InterPro" id="IPR023296">
    <property type="entry name" value="Glyco_hydro_beta-prop_sf"/>
</dbReference>
<evidence type="ECO:0000256" key="5">
    <source>
        <dbReference type="SAM" id="Phobius"/>
    </source>
</evidence>
<organism evidence="7 8">
    <name type="scientific">Pisum sativum</name>
    <name type="common">Garden pea</name>
    <name type="synonym">Lathyrus oleraceus</name>
    <dbReference type="NCBI Taxonomy" id="3888"/>
    <lineage>
        <taxon>Eukaryota</taxon>
        <taxon>Viridiplantae</taxon>
        <taxon>Streptophyta</taxon>
        <taxon>Embryophyta</taxon>
        <taxon>Tracheophyta</taxon>
        <taxon>Spermatophyta</taxon>
        <taxon>Magnoliopsida</taxon>
        <taxon>eudicotyledons</taxon>
        <taxon>Gunneridae</taxon>
        <taxon>Pentapetalae</taxon>
        <taxon>rosids</taxon>
        <taxon>fabids</taxon>
        <taxon>Fabales</taxon>
        <taxon>Fabaceae</taxon>
        <taxon>Papilionoideae</taxon>
        <taxon>50 kb inversion clade</taxon>
        <taxon>NPAAA clade</taxon>
        <taxon>Hologalegina</taxon>
        <taxon>IRL clade</taxon>
        <taxon>Fabeae</taxon>
        <taxon>Lathyrus</taxon>
    </lineage>
</organism>
<dbReference type="GO" id="GO:0004553">
    <property type="term" value="F:hydrolase activity, hydrolyzing O-glycosyl compounds"/>
    <property type="evidence" value="ECO:0007669"/>
    <property type="project" value="InterPro"/>
</dbReference>
<dbReference type="Pfam" id="PF00251">
    <property type="entry name" value="Glyco_hydro_32N"/>
    <property type="match status" value="1"/>
</dbReference>
<gene>
    <name evidence="7" type="ORF">KIW84_025434</name>
</gene>
<dbReference type="Gramene" id="Psat02G0543400-T1">
    <property type="protein sequence ID" value="KAI5440074.1"/>
    <property type="gene ID" value="KIW84_025434"/>
</dbReference>
<dbReference type="Gene3D" id="2.115.10.20">
    <property type="entry name" value="Glycosyl hydrolase domain, family 43"/>
    <property type="match status" value="1"/>
</dbReference>
<sequence>MLVASFQKSLIAHAHSRLDNKPATLASRYVTALHGLEVILFSASCALVCACLAYTLEMYTRPMYYKGAYHFFYQYNPEGATFGKNMVWAHSVSKDLINWIHLNDAITPTCAGDINSCFSGSATILPEGTGVIECPDFCYTVNRLSLNVLCYSKTVVALRIWLQTVAYRLRQVRDFGNSLDVTAASNRYWGLSMYRTAHKPTAASNSKEMASRPVETAAGPRTEEHGRKVSKEDQVPPVCIEAALVWPRKAGTGQRADLNISSCHKGDTAHGRPDIDSFCLRLGIIKSSPSPFCKCNVWNSFILWKFCELHVYNFGLTKQKLASLIATVAIIIIINPYLNTGYRDN</sequence>
<proteinExistence type="inferred from homology"/>
<dbReference type="Proteomes" id="UP001058974">
    <property type="component" value="Chromosome 2"/>
</dbReference>
<keyword evidence="5" id="KW-0812">Transmembrane</keyword>
<dbReference type="SUPFAM" id="SSF75005">
    <property type="entry name" value="Arabinanase/levansucrase/invertase"/>
    <property type="match status" value="1"/>
</dbReference>
<evidence type="ECO:0000259" key="6">
    <source>
        <dbReference type="Pfam" id="PF00251"/>
    </source>
</evidence>
<comment type="similarity">
    <text evidence="1">Belongs to the glycosyl hydrolase 32 family.</text>
</comment>
<keyword evidence="5" id="KW-0472">Membrane</keyword>
<dbReference type="PANTHER" id="PTHR31953">
    <property type="entry name" value="BETA-FRUCTOFURANOSIDASE, INSOLUBLE ISOENZYME CWINV1-RELATED"/>
    <property type="match status" value="1"/>
</dbReference>
<protein>
    <recommendedName>
        <fullName evidence="6">Glycosyl hydrolase family 32 N-terminal domain-containing protein</fullName>
    </recommendedName>
</protein>
<dbReference type="EMBL" id="JAMSHJ010000002">
    <property type="protein sequence ID" value="KAI5440074.1"/>
    <property type="molecule type" value="Genomic_DNA"/>
</dbReference>
<keyword evidence="3" id="KW-0326">Glycosidase</keyword>
<dbReference type="SMART" id="SM00640">
    <property type="entry name" value="Glyco_32"/>
    <property type="match status" value="1"/>
</dbReference>